<dbReference type="AlphaFoldDB" id="A0A4V3DQK2"/>
<evidence type="ECO:0000313" key="2">
    <source>
        <dbReference type="EMBL" id="TDR56516.1"/>
    </source>
</evidence>
<dbReference type="Proteomes" id="UP000295212">
    <property type="component" value="Unassembled WGS sequence"/>
</dbReference>
<accession>A0A4V3DQK2</accession>
<organism evidence="2 3">
    <name type="scientific">Halomonas ventosae</name>
    <dbReference type="NCBI Taxonomy" id="229007"/>
    <lineage>
        <taxon>Bacteria</taxon>
        <taxon>Pseudomonadati</taxon>
        <taxon>Pseudomonadota</taxon>
        <taxon>Gammaproteobacteria</taxon>
        <taxon>Oceanospirillales</taxon>
        <taxon>Halomonadaceae</taxon>
        <taxon>Halomonas</taxon>
    </lineage>
</organism>
<name>A0A4V3DQK2_9GAMM</name>
<reference evidence="2 3" key="1">
    <citation type="submission" date="2019-03" db="EMBL/GenBank/DDBJ databases">
        <title>Genomic Encyclopedia of Type Strains, Phase III (KMG-III): the genomes of soil and plant-associated and newly described type strains.</title>
        <authorList>
            <person name="Whitman W."/>
        </authorList>
    </citation>
    <scope>NUCLEOTIDE SEQUENCE [LARGE SCALE GENOMIC DNA]</scope>
    <source>
        <strain evidence="2 3">CECT 5797</strain>
    </source>
</reference>
<evidence type="ECO:0000313" key="3">
    <source>
        <dbReference type="Proteomes" id="UP000295212"/>
    </source>
</evidence>
<dbReference type="EMBL" id="SNZJ01000003">
    <property type="protein sequence ID" value="TDR56516.1"/>
    <property type="molecule type" value="Genomic_DNA"/>
</dbReference>
<evidence type="ECO:0000256" key="1">
    <source>
        <dbReference type="SAM" id="Coils"/>
    </source>
</evidence>
<dbReference type="RefSeq" id="WP_133634827.1">
    <property type="nucleotide sequence ID" value="NZ_SNZJ01000003.1"/>
</dbReference>
<feature type="coiled-coil region" evidence="1">
    <location>
        <begin position="998"/>
        <end position="1046"/>
    </location>
</feature>
<keyword evidence="1" id="KW-0175">Coiled coil</keyword>
<dbReference type="OrthoDB" id="134981at2"/>
<protein>
    <submittedName>
        <fullName evidence="2">Uncharacterized protein</fullName>
    </submittedName>
</protein>
<proteinExistence type="predicted"/>
<gene>
    <name evidence="2" type="ORF">DFP85_10328</name>
</gene>
<comment type="caution">
    <text evidence="2">The sequence shown here is derived from an EMBL/GenBank/DDBJ whole genome shotgun (WGS) entry which is preliminary data.</text>
</comment>
<sequence length="1155" mass="125564">MKGNISRDSHRPGKRYSGVFQVQGGMVTDADLGEQARIARGRTDGLGHDVAGSGVPVDGGAVELDGPRLVPGVVYAQGRRGEVQAAGEVSGPLELYGVQVDFPHAPPMPEDGEHIVYADIWDRMVSQLEEPLLSDPGLHGAETAFRARTMAQVKFAPLDQADALGQPDGPIPDIGTGEMTVTPADPETIADECDPCADTVAAEQSVANALFRIEVVHVFGDPQHPDSIRIAWSAENAAAIAPATVNSEDFGRAGAVYEFYSTVTECHLGVHEQNGAMARSSFATSLTEGPEDPAPPEGGDWPFVRRWDGMAVIDFANGNVEDEGNGTVSLSGGTVRLTNDIFSAEIDFDGRAIVAGDYWLIELRRFADEPVRAVQALPVGIRHSYCPLFRVTDGAIEPLTDPETRRLSFPALANLPATHVGFVNSCPTLYDTAENMQEALDNLCSIEAADIAFDPSGCPRLYDEVDNVQDALTNLCRVDFGNERLLRHLHDWGVVCGVIPRRATQGPAMVAISGGVILDRSGMLGDVRAQTVELNEILRGDSFHFDGVEAFQRALRQRDVCLALSIGEGGVIRTHLAPRSRAFGPSDPTFMSVLAQCRQTRPPFDIKDDLTSRSEAERATLDKVFYGAAYSRMAATQRLNSREQQIARAYNNDLVERYRSHLNDEAEAAQFDRKIAAIDEQIRPEEADGEVRETRFMMREALVYRAVQETEAERLRRCLCDALIPRCPETGEPPYLVPIACVEGAMEGNTFLLSDICVWCCRKQAMSWRMVQYYISETRDRFAGQLRELCCPEEDAGGVDFERPNDFVAVAELDRRLTPERAWRDVERGARILTGRNPPSDYAVQPDIGNLGLDQARAELAGNGIEVAETIDAGDADAIAKIRGATVGLDARDLVADRGELMPGDKVALIMQAGVAIDYVKVETGGGKFIFERPAARGADVTLSEEVLAQAIALDERLSGRIAEAETAASGLESEWTAVSARRHEELAALTAEAERGLDAVRTEHAALSGQVEALRGELQLLESDRQTAQTQIEAAHADLRQIEADRQAVVTQVGTARADLAAFEREQRVLLDQTAQERDTILTSLRREMPVSAVAGEETNFIAALTRSGVTNVAGFAEMSDTQLREVAGSAGLNLNTARRLQREAAVMLEGRPR</sequence>